<dbReference type="OrthoDB" id="5353659at2"/>
<keyword evidence="2" id="KW-1185">Reference proteome</keyword>
<organism evidence="1 2">
    <name type="scientific">Helicobacter valdiviensis</name>
    <dbReference type="NCBI Taxonomy" id="1458358"/>
    <lineage>
        <taxon>Bacteria</taxon>
        <taxon>Pseudomonadati</taxon>
        <taxon>Campylobacterota</taxon>
        <taxon>Epsilonproteobacteria</taxon>
        <taxon>Campylobacterales</taxon>
        <taxon>Helicobacteraceae</taxon>
        <taxon>Helicobacter</taxon>
    </lineage>
</organism>
<evidence type="ECO:0000313" key="1">
    <source>
        <dbReference type="EMBL" id="PZT47160.1"/>
    </source>
</evidence>
<accession>A0A2W6NE00</accession>
<proteinExistence type="predicted"/>
<feature type="non-terminal residue" evidence="1">
    <location>
        <position position="429"/>
    </location>
</feature>
<dbReference type="AlphaFoldDB" id="A0A2W6NE00"/>
<gene>
    <name evidence="1" type="ORF">B6S12_10560</name>
</gene>
<dbReference type="RefSeq" id="WP_111230726.1">
    <property type="nucleotide sequence ID" value="NZ_NBIU01000086.1"/>
</dbReference>
<protein>
    <submittedName>
        <fullName evidence="1">Uncharacterized protein</fullName>
    </submittedName>
</protein>
<dbReference type="EMBL" id="NBIU01000086">
    <property type="protein sequence ID" value="PZT47160.1"/>
    <property type="molecule type" value="Genomic_DNA"/>
</dbReference>
<comment type="caution">
    <text evidence="1">The sequence shown here is derived from an EMBL/GenBank/DDBJ whole genome shotgun (WGS) entry which is preliminary data.</text>
</comment>
<evidence type="ECO:0000313" key="2">
    <source>
        <dbReference type="Proteomes" id="UP000249746"/>
    </source>
</evidence>
<reference evidence="1 2" key="1">
    <citation type="submission" date="2017-03" db="EMBL/GenBank/DDBJ databases">
        <title>Genomic and clinical evidence uncovers the enterohepatic species Helicobacter valdiviensis as a potential human intestinal pathogen.</title>
        <authorList>
            <person name="Fresia P."/>
            <person name="Jara R."/>
            <person name="Sierra R."/>
            <person name="Ferres I."/>
            <person name="Greif G."/>
            <person name="Iraola G."/>
            <person name="Collado L."/>
        </authorList>
    </citation>
    <scope>NUCLEOTIDE SEQUENCE [LARGE SCALE GENOMIC DNA]</scope>
    <source>
        <strain evidence="1 2">WBE14</strain>
    </source>
</reference>
<dbReference type="Proteomes" id="UP000249746">
    <property type="component" value="Unassembled WGS sequence"/>
</dbReference>
<name>A0A2W6NE00_9HELI</name>
<sequence length="429" mass="51118">MNIIIPDFEEHKKFLDNRKNKEIYLAINTNINCIDNWCPIELSSYDIKSDVNFHKIGLYLGKIIFKYKGNMLVPEYLPSSLEMLESQIDKINPLWLNEVNPDYISSQFDDFLFSDNLGKIYATSILMDTEEKYYNKNNIKVLCQRAKNNIVLNKNQIITYFKELHKINTNFIQSYIDILLDNKGIKAYGNPYEYYKEMSQNGIIPLNLLEKYKNGSYKINKEADLVVLDYLKVTQNFEVKINFYNEFFYDYLVWSLQNYTILLYEGIIQEKNNLIFNPRAYIDNQEKLSEYDLQIKLFEKFYKKHLKDDEFHKEMIFIKNIMLDFGRQNGFFHIDARNSLISGIEFYKSIFGIYEHNFFIDSIYSPNVLIDFKNPITIKIKASPMGNYYFALSKDTNVFIEYFQRKYPSTKDLPKGWDNKMLEKANLKL</sequence>